<feature type="compositionally biased region" description="Basic and acidic residues" evidence="1">
    <location>
        <begin position="53"/>
        <end position="67"/>
    </location>
</feature>
<feature type="transmembrane region" description="Helical" evidence="2">
    <location>
        <begin position="226"/>
        <end position="246"/>
    </location>
</feature>
<gene>
    <name evidence="3" type="ORF">AWB77_04485</name>
</gene>
<keyword evidence="4" id="KW-1185">Reference proteome</keyword>
<dbReference type="Pfam" id="PF09490">
    <property type="entry name" value="CbtA"/>
    <property type="match status" value="1"/>
</dbReference>
<evidence type="ECO:0000256" key="2">
    <source>
        <dbReference type="SAM" id="Phobius"/>
    </source>
</evidence>
<keyword evidence="2" id="KW-0472">Membrane</keyword>
<keyword evidence="2" id="KW-1133">Transmembrane helix</keyword>
<dbReference type="Proteomes" id="UP000054903">
    <property type="component" value="Unassembled WGS sequence"/>
</dbReference>
<feature type="transmembrane region" description="Helical" evidence="2">
    <location>
        <begin position="187"/>
        <end position="206"/>
    </location>
</feature>
<organism evidence="3 4">
    <name type="scientific">Caballeronia fortuita</name>
    <dbReference type="NCBI Taxonomy" id="1777138"/>
    <lineage>
        <taxon>Bacteria</taxon>
        <taxon>Pseudomonadati</taxon>
        <taxon>Pseudomonadota</taxon>
        <taxon>Betaproteobacteria</taxon>
        <taxon>Burkholderiales</taxon>
        <taxon>Burkholderiaceae</taxon>
        <taxon>Caballeronia</taxon>
    </lineage>
</organism>
<protein>
    <submittedName>
        <fullName evidence="3">Membrane protein</fullName>
    </submittedName>
</protein>
<comment type="caution">
    <text evidence="3">The sequence shown here is derived from an EMBL/GenBank/DDBJ whole genome shotgun (WGS) entry which is preliminary data.</text>
</comment>
<evidence type="ECO:0000313" key="3">
    <source>
        <dbReference type="EMBL" id="SAK85416.1"/>
    </source>
</evidence>
<evidence type="ECO:0000313" key="4">
    <source>
        <dbReference type="Proteomes" id="UP000054903"/>
    </source>
</evidence>
<dbReference type="RefSeq" id="WP_061136615.1">
    <property type="nucleotide sequence ID" value="NZ_FCNX02000012.1"/>
</dbReference>
<keyword evidence="2" id="KW-0812">Transmembrane</keyword>
<proteinExistence type="predicted"/>
<dbReference type="EMBL" id="FCNX02000012">
    <property type="protein sequence ID" value="SAK85416.1"/>
    <property type="molecule type" value="Genomic_DNA"/>
</dbReference>
<feature type="transmembrane region" description="Helical" evidence="2">
    <location>
        <begin position="117"/>
        <end position="135"/>
    </location>
</feature>
<dbReference type="InterPro" id="IPR012666">
    <property type="entry name" value="CbtA_put"/>
</dbReference>
<name>A0A158CU36_9BURK</name>
<dbReference type="STRING" id="1777138.AWB77_04485"/>
<evidence type="ECO:0000256" key="1">
    <source>
        <dbReference type="SAM" id="MobiDB-lite"/>
    </source>
</evidence>
<dbReference type="AlphaFoldDB" id="A0A158CU36"/>
<accession>A0A158CU36</accession>
<feature type="transmembrane region" description="Helical" evidence="2">
    <location>
        <begin position="81"/>
        <end position="105"/>
    </location>
</feature>
<feature type="region of interest" description="Disordered" evidence="1">
    <location>
        <begin position="47"/>
        <end position="73"/>
    </location>
</feature>
<reference evidence="3" key="1">
    <citation type="submission" date="2016-01" db="EMBL/GenBank/DDBJ databases">
        <authorList>
            <person name="Peeters C."/>
        </authorList>
    </citation>
    <scope>NUCLEOTIDE SEQUENCE</scope>
    <source>
        <strain evidence="3">LMG 29320</strain>
    </source>
</reference>
<dbReference type="OrthoDB" id="6851830at2"/>
<feature type="transmembrane region" description="Helical" evidence="2">
    <location>
        <begin position="155"/>
        <end position="175"/>
    </location>
</feature>
<sequence>MAGKLLLRGMLAGVIAALIAFVFARLAGEPLVTSAIAIEQRSGHTTSLQNDAARSEAHAHQHHHEEAASDDVVNRETQSGAGLLVALVGFGAAIGGLFSLVFAVIYGRIWKVDATTLSLFLALGGFIALVLVPALKYPPNPPAVGNPETIGARTAWFFIAIAVSVALLVVALRFYSGWRLKLGNTMAALLSIAMYVATAAVLFTAMPTIDEVPNGFPATLLWDFRLTAWGLQLLMWMSLGLAFSWLSHRANMKQRLFGRNVRS</sequence>